<feature type="transmembrane region" description="Helical" evidence="9">
    <location>
        <begin position="597"/>
        <end position="616"/>
    </location>
</feature>
<dbReference type="InterPro" id="IPR004178">
    <property type="entry name" value="CaM-bd_dom"/>
</dbReference>
<evidence type="ECO:0000256" key="2">
    <source>
        <dbReference type="ARBA" id="ARBA00022448"/>
    </source>
</evidence>
<feature type="compositionally biased region" description="Polar residues" evidence="8">
    <location>
        <begin position="280"/>
        <end position="292"/>
    </location>
</feature>
<dbReference type="GO" id="GO:0016020">
    <property type="term" value="C:membrane"/>
    <property type="evidence" value="ECO:0007669"/>
    <property type="project" value="UniProtKB-SubCell"/>
</dbReference>
<comment type="subcellular location">
    <subcellularLocation>
        <location evidence="1">Membrane</location>
        <topology evidence="1">Multi-pass membrane protein</topology>
    </subcellularLocation>
</comment>
<dbReference type="GO" id="GO:0005516">
    <property type="term" value="F:calmodulin binding"/>
    <property type="evidence" value="ECO:0007669"/>
    <property type="project" value="InterPro"/>
</dbReference>
<dbReference type="Pfam" id="PF02888">
    <property type="entry name" value="CaMBD"/>
    <property type="match status" value="1"/>
</dbReference>
<dbReference type="AlphaFoldDB" id="A0AA85AP13"/>
<feature type="region of interest" description="Disordered" evidence="8">
    <location>
        <begin position="280"/>
        <end position="322"/>
    </location>
</feature>
<evidence type="ECO:0000313" key="11">
    <source>
        <dbReference type="Proteomes" id="UP000050790"/>
    </source>
</evidence>
<name>A0AA85AP13_9TREM</name>
<evidence type="ECO:0000256" key="3">
    <source>
        <dbReference type="ARBA" id="ARBA00022692"/>
    </source>
</evidence>
<dbReference type="Gene3D" id="1.10.287.70">
    <property type="match status" value="2"/>
</dbReference>
<organism evidence="11 12">
    <name type="scientific">Schistosoma margrebowiei</name>
    <dbReference type="NCBI Taxonomy" id="48269"/>
    <lineage>
        <taxon>Eukaryota</taxon>
        <taxon>Metazoa</taxon>
        <taxon>Spiralia</taxon>
        <taxon>Lophotrochozoa</taxon>
        <taxon>Platyhelminthes</taxon>
        <taxon>Trematoda</taxon>
        <taxon>Digenea</taxon>
        <taxon>Strigeidida</taxon>
        <taxon>Schistosomatoidea</taxon>
        <taxon>Schistosomatidae</taxon>
        <taxon>Schistosoma</taxon>
    </lineage>
</organism>
<evidence type="ECO:0000259" key="10">
    <source>
        <dbReference type="SMART" id="SM01053"/>
    </source>
</evidence>
<proteinExistence type="predicted"/>
<evidence type="ECO:0000256" key="4">
    <source>
        <dbReference type="ARBA" id="ARBA00022989"/>
    </source>
</evidence>
<feature type="transmembrane region" description="Helical" evidence="9">
    <location>
        <begin position="558"/>
        <end position="577"/>
    </location>
</feature>
<dbReference type="InterPro" id="IPR013099">
    <property type="entry name" value="K_chnl_dom"/>
</dbReference>
<feature type="compositionally biased region" description="Basic and acidic residues" evidence="8">
    <location>
        <begin position="63"/>
        <end position="85"/>
    </location>
</feature>
<dbReference type="InterPro" id="IPR015449">
    <property type="entry name" value="K_chnl_Ca-activ_SK"/>
</dbReference>
<evidence type="ECO:0000313" key="12">
    <source>
        <dbReference type="WBParaSite" id="SMRG1_97210.1"/>
    </source>
</evidence>
<keyword evidence="4 9" id="KW-1133">Transmembrane helix</keyword>
<accession>A0AA85AP13</accession>
<dbReference type="PANTHER" id="PTHR10153">
    <property type="entry name" value="SMALL CONDUCTANCE CALCIUM-ACTIVATED POTASSIUM CHANNEL"/>
    <property type="match status" value="1"/>
</dbReference>
<dbReference type="SUPFAM" id="SSF81327">
    <property type="entry name" value="Small-conductance potassium channel"/>
    <property type="match status" value="1"/>
</dbReference>
<feature type="compositionally biased region" description="Polar residues" evidence="8">
    <location>
        <begin position="1"/>
        <end position="12"/>
    </location>
</feature>
<keyword evidence="7" id="KW-0407">Ion channel</keyword>
<feature type="compositionally biased region" description="Acidic residues" evidence="8">
    <location>
        <begin position="15"/>
        <end position="24"/>
    </location>
</feature>
<dbReference type="InterPro" id="IPR036122">
    <property type="entry name" value="CaM-bd_dom_sf"/>
</dbReference>
<feature type="transmembrane region" description="Helical" evidence="9">
    <location>
        <begin position="739"/>
        <end position="763"/>
    </location>
</feature>
<feature type="transmembrane region" description="Helical" evidence="9">
    <location>
        <begin position="805"/>
        <end position="826"/>
    </location>
</feature>
<feature type="region of interest" description="Disordered" evidence="8">
    <location>
        <begin position="63"/>
        <end position="100"/>
    </location>
</feature>
<feature type="compositionally biased region" description="Polar residues" evidence="8">
    <location>
        <begin position="86"/>
        <end position="100"/>
    </location>
</feature>
<dbReference type="GO" id="GO:0016286">
    <property type="term" value="F:small conductance calcium-activated potassium channel activity"/>
    <property type="evidence" value="ECO:0007669"/>
    <property type="project" value="InterPro"/>
</dbReference>
<feature type="region of interest" description="Disordered" evidence="8">
    <location>
        <begin position="470"/>
        <end position="489"/>
    </location>
</feature>
<dbReference type="WBParaSite" id="SMRG1_97210.1">
    <property type="protein sequence ID" value="SMRG1_97210.1"/>
    <property type="gene ID" value="SMRG1_97210"/>
</dbReference>
<reference evidence="12" key="1">
    <citation type="submission" date="2023-11" db="UniProtKB">
        <authorList>
            <consortium name="WormBaseParasite"/>
        </authorList>
    </citation>
    <scope>IDENTIFICATION</scope>
</reference>
<sequence length="967" mass="111490">MSELSNEINLVTKNDDDDGDEEEDIMKSNDYLNGLTITNCTQEMHTELSTPLLMITSPNDMVTYDKHEHDHDLDHDLDHDHDHDPQQQQSVTKDNQKNQLTVNKQRLYCINPSMNYFNTTTNNNNRRYSDQGSRLSNQQSNLSTIYKRQSLFNINTNHHLNHSNQHPNQHHHYHNHDLYKTRLYPPTRLKNSSTSNVDLLAEAILKMQGTLNFPDNDSTHKSRIDSRRSTLSSISSTCFPLNFRHLKRKSCFDENIQFNELKNDNKEDYNCTTGYPTLHQTSSLQKVNQPMNNKDDNDDDDADAGAAASAAAVDDDDDDDKLTYRNQNNSMFIPTCIVNYDSDEKICTNHQINQKPSLKYHSTNLELPNHQYNESIPPLGNHSDSMNIISLHVPKLPQINKSLSSECELSLRIRRVSMILQQNRQDMITTHSSNQYNDNNEIVIPKLNSSGSSKIHLKKSNVNDMLEHTNPIHDDNDDDDDGRPMLKKSKPSIEMIQSNDYLDPLKQTLNNGTNNLLNKNSLFSNKFKKERRLTDKLSKGIGYHLGRRRRLLESRRRMADFALAFSIFGILAAFLDIEFISRSLYNKNSIYSTTMRILITFSTIILLLLIICYHTYDIMVFLCEEYTNDWRICVTKHRVIQIITELLICSIHPFPGIDLFFNHSFPITNYINYKRNHSLHHLSDHFSPYLLLILPMLGRLYLALRALLLHSRMFNDAGSRSIGAFNKVSFNLQFVLKTLMTLCPAKALLVFITTIWIIFSWTLRACELEQGDNHLSLLNSAWLISVTFLSIGYGDIVPHTSCGRLIAVATGLMGSACTALLVAVFSKKLEMTKAEKHVLHFMESSKLTKKVKHCAANVLRETWLLYKHAKLMPTFNSHRVRAHQRKFLQAIYRLRTMKVKQRELQDKSNSLVDLAKLQTNVYERVADISLRQEDFQNQLTTIEDMLRSIQKALLQRNIINSGSVDNR</sequence>
<dbReference type="Proteomes" id="UP000050790">
    <property type="component" value="Unassembled WGS sequence"/>
</dbReference>
<feature type="transmembrane region" description="Helical" evidence="9">
    <location>
        <begin position="775"/>
        <end position="793"/>
    </location>
</feature>
<evidence type="ECO:0000256" key="9">
    <source>
        <dbReference type="SAM" id="Phobius"/>
    </source>
</evidence>
<dbReference type="Pfam" id="PF03530">
    <property type="entry name" value="SK_channel"/>
    <property type="match status" value="1"/>
</dbReference>
<dbReference type="PRINTS" id="PR01451">
    <property type="entry name" value="SKCHANNEL"/>
</dbReference>
<dbReference type="SUPFAM" id="SSF81324">
    <property type="entry name" value="Voltage-gated potassium channels"/>
    <property type="match status" value="1"/>
</dbReference>
<feature type="region of interest" description="Disordered" evidence="8">
    <location>
        <begin position="118"/>
        <end position="138"/>
    </location>
</feature>
<evidence type="ECO:0000256" key="8">
    <source>
        <dbReference type="SAM" id="MobiDB-lite"/>
    </source>
</evidence>
<feature type="region of interest" description="Disordered" evidence="8">
    <location>
        <begin position="1"/>
        <end position="24"/>
    </location>
</feature>
<evidence type="ECO:0000256" key="5">
    <source>
        <dbReference type="ARBA" id="ARBA00023065"/>
    </source>
</evidence>
<evidence type="ECO:0000256" key="7">
    <source>
        <dbReference type="ARBA" id="ARBA00023303"/>
    </source>
</evidence>
<dbReference type="Pfam" id="PF07885">
    <property type="entry name" value="Ion_trans_2"/>
    <property type="match status" value="1"/>
</dbReference>
<keyword evidence="5" id="KW-0406">Ion transport</keyword>
<keyword evidence="3 9" id="KW-0812">Transmembrane</keyword>
<feature type="domain" description="Calmodulin-binding" evidence="10">
    <location>
        <begin position="844"/>
        <end position="920"/>
    </location>
</feature>
<feature type="transmembrane region" description="Helical" evidence="9">
    <location>
        <begin position="689"/>
        <end position="708"/>
    </location>
</feature>
<protein>
    <recommendedName>
        <fullName evidence="10">Calmodulin-binding domain-containing protein</fullName>
    </recommendedName>
</protein>
<keyword evidence="2" id="KW-0813">Transport</keyword>
<keyword evidence="6 9" id="KW-0472">Membrane</keyword>
<evidence type="ECO:0000256" key="1">
    <source>
        <dbReference type="ARBA" id="ARBA00004141"/>
    </source>
</evidence>
<evidence type="ECO:0000256" key="6">
    <source>
        <dbReference type="ARBA" id="ARBA00023136"/>
    </source>
</evidence>
<dbReference type="SMART" id="SM01053">
    <property type="entry name" value="CaMBD"/>
    <property type="match status" value="1"/>
</dbReference>